<feature type="transmembrane region" description="Helical" evidence="6">
    <location>
        <begin position="57"/>
        <end position="81"/>
    </location>
</feature>
<sequence>MSQLPKGHPKLLNAWAFYDWANSVYSLVIASAIFPIYYEQLFESAHRETAHFLGYEIKATAMISFVTAFAFIWVAICSPFLSGIADYLGNKKSFLRFFCYMGGLSCIGLYWFDMDNLTTGYTFYFFGLIGFWSSLVFYNSYLPDIAFPEQQDRVSARGFSMGYFGSTLLLIVNLAMVMLVPDAQKMEMMKYSFVMVGVWWIGFSHITYYYLPKGNRTNVPLSKDFIFKGFHELKLVWKDMQQNLPLKRYLNSYFVFIMAVQTVMLVATYFGATEVQWESPSQKTTGLIISILLIQLVAILGAFLTSRASEKYGNIKTLIFLCSFWAVLCCFAYFITLPIHFYATAGFVGLVMGGIQSLARSTYSKLLPDTDDTASYFSFYDVTEKVGIVIGMTIYGVIDQITGSMRNAIVFLGLFFVMGVILLFRVPKNNAANP</sequence>
<feature type="transmembrane region" description="Helical" evidence="6">
    <location>
        <begin position="12"/>
        <end position="37"/>
    </location>
</feature>
<dbReference type="SUPFAM" id="SSF103473">
    <property type="entry name" value="MFS general substrate transporter"/>
    <property type="match status" value="1"/>
</dbReference>
<keyword evidence="8" id="KW-1185">Reference proteome</keyword>
<feature type="transmembrane region" description="Helical" evidence="6">
    <location>
        <begin position="191"/>
        <end position="211"/>
    </location>
</feature>
<evidence type="ECO:0000256" key="6">
    <source>
        <dbReference type="SAM" id="Phobius"/>
    </source>
</evidence>
<evidence type="ECO:0000256" key="2">
    <source>
        <dbReference type="ARBA" id="ARBA00022448"/>
    </source>
</evidence>
<feature type="transmembrane region" description="Helical" evidence="6">
    <location>
        <begin position="159"/>
        <end position="179"/>
    </location>
</feature>
<dbReference type="Pfam" id="PF11700">
    <property type="entry name" value="ATG22"/>
    <property type="match status" value="1"/>
</dbReference>
<accession>A0A4Q1KCW9</accession>
<dbReference type="Gene3D" id="1.20.1250.20">
    <property type="entry name" value="MFS general substrate transporter like domains"/>
    <property type="match status" value="1"/>
</dbReference>
<feature type="transmembrane region" description="Helical" evidence="6">
    <location>
        <begin position="341"/>
        <end position="359"/>
    </location>
</feature>
<evidence type="ECO:0000256" key="1">
    <source>
        <dbReference type="ARBA" id="ARBA00004127"/>
    </source>
</evidence>
<dbReference type="AlphaFoldDB" id="A0A4Q1KCW9"/>
<dbReference type="InterPro" id="IPR050495">
    <property type="entry name" value="ATG22/LtaA_families"/>
</dbReference>
<reference evidence="8" key="1">
    <citation type="submission" date="2019-01" db="EMBL/GenBank/DDBJ databases">
        <title>Cytophagaceae bacterium strain CAR-16.</title>
        <authorList>
            <person name="Chen W.-M."/>
        </authorList>
    </citation>
    <scope>NUCLEOTIDE SEQUENCE [LARGE SCALE GENOMIC DNA]</scope>
    <source>
        <strain evidence="8">WWJ-16</strain>
    </source>
</reference>
<dbReference type="EMBL" id="SBKN01000003">
    <property type="protein sequence ID" value="RXR23079.1"/>
    <property type="molecule type" value="Genomic_DNA"/>
</dbReference>
<evidence type="ECO:0000256" key="5">
    <source>
        <dbReference type="ARBA" id="ARBA00023136"/>
    </source>
</evidence>
<protein>
    <submittedName>
        <fullName evidence="7">MFS transporter</fullName>
    </submittedName>
</protein>
<gene>
    <name evidence="7" type="ORF">EQG61_07535</name>
</gene>
<evidence type="ECO:0000256" key="4">
    <source>
        <dbReference type="ARBA" id="ARBA00022989"/>
    </source>
</evidence>
<keyword evidence="5 6" id="KW-0472">Membrane</keyword>
<comment type="subcellular location">
    <subcellularLocation>
        <location evidence="1">Endomembrane system</location>
        <topology evidence="1">Multi-pass membrane protein</topology>
    </subcellularLocation>
</comment>
<dbReference type="PANTHER" id="PTHR23519:SF1">
    <property type="entry name" value="AUTOPHAGY-RELATED PROTEIN 22"/>
    <property type="match status" value="1"/>
</dbReference>
<feature type="transmembrane region" description="Helical" evidence="6">
    <location>
        <begin position="317"/>
        <end position="335"/>
    </location>
</feature>
<evidence type="ECO:0000313" key="7">
    <source>
        <dbReference type="EMBL" id="RXR23079.1"/>
    </source>
</evidence>
<dbReference type="OrthoDB" id="9768783at2"/>
<evidence type="ECO:0000313" key="8">
    <source>
        <dbReference type="Proteomes" id="UP000289857"/>
    </source>
</evidence>
<keyword evidence="4 6" id="KW-1133">Transmembrane helix</keyword>
<feature type="transmembrane region" description="Helical" evidence="6">
    <location>
        <begin position="250"/>
        <end position="272"/>
    </location>
</feature>
<comment type="caution">
    <text evidence="7">The sequence shown here is derived from an EMBL/GenBank/DDBJ whole genome shotgun (WGS) entry which is preliminary data.</text>
</comment>
<evidence type="ECO:0000256" key="3">
    <source>
        <dbReference type="ARBA" id="ARBA00022692"/>
    </source>
</evidence>
<feature type="transmembrane region" description="Helical" evidence="6">
    <location>
        <begin position="284"/>
        <end position="305"/>
    </location>
</feature>
<feature type="transmembrane region" description="Helical" evidence="6">
    <location>
        <begin position="118"/>
        <end position="138"/>
    </location>
</feature>
<dbReference type="Proteomes" id="UP000289857">
    <property type="component" value="Unassembled WGS sequence"/>
</dbReference>
<dbReference type="RefSeq" id="WP_129461309.1">
    <property type="nucleotide sequence ID" value="NZ_SBKN01000003.1"/>
</dbReference>
<keyword evidence="2" id="KW-0813">Transport</keyword>
<dbReference type="PANTHER" id="PTHR23519">
    <property type="entry name" value="AUTOPHAGY-RELATED PROTEIN 22"/>
    <property type="match status" value="1"/>
</dbReference>
<proteinExistence type="predicted"/>
<feature type="transmembrane region" description="Helical" evidence="6">
    <location>
        <begin position="408"/>
        <end position="426"/>
    </location>
</feature>
<dbReference type="InterPro" id="IPR036259">
    <property type="entry name" value="MFS_trans_sf"/>
</dbReference>
<feature type="transmembrane region" description="Helical" evidence="6">
    <location>
        <begin position="93"/>
        <end position="112"/>
    </location>
</feature>
<keyword evidence="3 6" id="KW-0812">Transmembrane</keyword>
<organism evidence="7 8">
    <name type="scientific">Flavobacterium stagni</name>
    <dbReference type="NCBI Taxonomy" id="2506421"/>
    <lineage>
        <taxon>Bacteria</taxon>
        <taxon>Pseudomonadati</taxon>
        <taxon>Bacteroidota</taxon>
        <taxon>Flavobacteriia</taxon>
        <taxon>Flavobacteriales</taxon>
        <taxon>Flavobacteriaceae</taxon>
        <taxon>Flavobacterium</taxon>
    </lineage>
</organism>
<name>A0A4Q1KCW9_9FLAO</name>
<dbReference type="GO" id="GO:0012505">
    <property type="term" value="C:endomembrane system"/>
    <property type="evidence" value="ECO:0007669"/>
    <property type="project" value="UniProtKB-SubCell"/>
</dbReference>
<dbReference type="InterPro" id="IPR024671">
    <property type="entry name" value="Atg22-like"/>
</dbReference>